<dbReference type="InterPro" id="IPR020841">
    <property type="entry name" value="PKS_Beta-ketoAc_synthase_dom"/>
</dbReference>
<dbReference type="InterPro" id="IPR014030">
    <property type="entry name" value="Ketoacyl_synth_N"/>
</dbReference>
<keyword evidence="2 3" id="KW-0808">Transferase</keyword>
<keyword evidence="6" id="KW-1185">Reference proteome</keyword>
<dbReference type="InterPro" id="IPR014031">
    <property type="entry name" value="Ketoacyl_synth_C"/>
</dbReference>
<sequence length="436" mass="46236">MSDGHESRTNVVITGAGVVSPIGIGLEAFTDSLLNGKSGISEFQLFEEGILPSHIGGEVSDFNQKSVRDYVPKKGRKSLKVMCREIQLGVASSHLAIENAGVGNGEVAPERFGVEFGANLMFSPPTVLKDACLSCWDLDENNFHFDEWGTTGLSKMEPLWLLQYLPNMPACHIGIFYDLRGPSNSQTMDEASGNIVLGEAVRIIERGAADVMIAAATGTRLHPVKTVHAVMWDTVAKADNPTEACRPFEKNRSGQVIAEGACSLILESEEHANARGANILGHILGTGTACVTSPNLIGDTKKSLVIAMQKALKNAGLTPDDIGHINAHGLGVIETDRDEAAAINEVFGGCKKPVPVTSLKSYFGNSGASCGMLEIAGSLMGLQSGVVPPTLNYDTPDPECPINVISGEPLKTENRTFLNIDVTRQGQASAAVIQAN</sequence>
<reference evidence="5 6" key="1">
    <citation type="submission" date="2019-02" db="EMBL/GenBank/DDBJ databases">
        <title>Deep-cultivation of Planctomycetes and their phenomic and genomic characterization uncovers novel biology.</title>
        <authorList>
            <person name="Wiegand S."/>
            <person name="Jogler M."/>
            <person name="Boedeker C."/>
            <person name="Pinto D."/>
            <person name="Vollmers J."/>
            <person name="Rivas-Marin E."/>
            <person name="Kohn T."/>
            <person name="Peeters S.H."/>
            <person name="Heuer A."/>
            <person name="Rast P."/>
            <person name="Oberbeckmann S."/>
            <person name="Bunk B."/>
            <person name="Jeske O."/>
            <person name="Meyerdierks A."/>
            <person name="Storesund J.E."/>
            <person name="Kallscheuer N."/>
            <person name="Luecker S."/>
            <person name="Lage O.M."/>
            <person name="Pohl T."/>
            <person name="Merkel B.J."/>
            <person name="Hornburger P."/>
            <person name="Mueller R.-W."/>
            <person name="Bruemmer F."/>
            <person name="Labrenz M."/>
            <person name="Spormann A.M."/>
            <person name="Op Den Camp H."/>
            <person name="Overmann J."/>
            <person name="Amann R."/>
            <person name="Jetten M.S.M."/>
            <person name="Mascher T."/>
            <person name="Medema M.H."/>
            <person name="Devos D.P."/>
            <person name="Kaster A.-K."/>
            <person name="Ovreas L."/>
            <person name="Rohde M."/>
            <person name="Galperin M.Y."/>
            <person name="Jogler C."/>
        </authorList>
    </citation>
    <scope>NUCLEOTIDE SEQUENCE [LARGE SCALE GENOMIC DNA]</scope>
    <source>
        <strain evidence="5 6">CA54</strain>
    </source>
</reference>
<dbReference type="GO" id="GO:0006633">
    <property type="term" value="P:fatty acid biosynthetic process"/>
    <property type="evidence" value="ECO:0007669"/>
    <property type="project" value="TreeGrafter"/>
</dbReference>
<dbReference type="AlphaFoldDB" id="A0A5C6BAD8"/>
<dbReference type="SMART" id="SM00825">
    <property type="entry name" value="PKS_KS"/>
    <property type="match status" value="1"/>
</dbReference>
<dbReference type="PANTHER" id="PTHR11712">
    <property type="entry name" value="POLYKETIDE SYNTHASE-RELATED"/>
    <property type="match status" value="1"/>
</dbReference>
<comment type="similarity">
    <text evidence="1 3">Belongs to the thiolase-like superfamily. Beta-ketoacyl-ACP synthases family.</text>
</comment>
<evidence type="ECO:0000313" key="5">
    <source>
        <dbReference type="EMBL" id="TWU09053.1"/>
    </source>
</evidence>
<gene>
    <name evidence="5" type="primary">fabF_7</name>
    <name evidence="5" type="ORF">CA54_42930</name>
</gene>
<evidence type="ECO:0000259" key="4">
    <source>
        <dbReference type="PROSITE" id="PS52004"/>
    </source>
</evidence>
<comment type="caution">
    <text evidence="5">The sequence shown here is derived from an EMBL/GenBank/DDBJ whole genome shotgun (WGS) entry which is preliminary data.</text>
</comment>
<evidence type="ECO:0000256" key="2">
    <source>
        <dbReference type="ARBA" id="ARBA00022679"/>
    </source>
</evidence>
<keyword evidence="5" id="KW-0012">Acyltransferase</keyword>
<dbReference type="SUPFAM" id="SSF53901">
    <property type="entry name" value="Thiolase-like"/>
    <property type="match status" value="2"/>
</dbReference>
<dbReference type="PROSITE" id="PS52004">
    <property type="entry name" value="KS3_2"/>
    <property type="match status" value="1"/>
</dbReference>
<dbReference type="Gene3D" id="3.40.47.10">
    <property type="match status" value="2"/>
</dbReference>
<evidence type="ECO:0000313" key="6">
    <source>
        <dbReference type="Proteomes" id="UP000320735"/>
    </source>
</evidence>
<dbReference type="Proteomes" id="UP000320735">
    <property type="component" value="Unassembled WGS sequence"/>
</dbReference>
<accession>A0A5C6BAD8</accession>
<dbReference type="EMBL" id="SJPP01000002">
    <property type="protein sequence ID" value="TWU09053.1"/>
    <property type="molecule type" value="Genomic_DNA"/>
</dbReference>
<evidence type="ECO:0000256" key="3">
    <source>
        <dbReference type="RuleBase" id="RU003694"/>
    </source>
</evidence>
<protein>
    <submittedName>
        <fullName evidence="5">3-oxoacyl-[acyl-carrier-protein] synthase 2</fullName>
        <ecNumber evidence="5">2.3.1.179</ecNumber>
    </submittedName>
</protein>
<proteinExistence type="inferred from homology"/>
<dbReference type="GO" id="GO:0004315">
    <property type="term" value="F:3-oxoacyl-[acyl-carrier-protein] synthase activity"/>
    <property type="evidence" value="ECO:0007669"/>
    <property type="project" value="UniProtKB-EC"/>
</dbReference>
<evidence type="ECO:0000256" key="1">
    <source>
        <dbReference type="ARBA" id="ARBA00008467"/>
    </source>
</evidence>
<dbReference type="Pfam" id="PF02801">
    <property type="entry name" value="Ketoacyl-synt_C"/>
    <property type="match status" value="1"/>
</dbReference>
<dbReference type="EC" id="2.3.1.179" evidence="5"/>
<dbReference type="OrthoDB" id="292158at2"/>
<dbReference type="InterPro" id="IPR000794">
    <property type="entry name" value="Beta-ketoacyl_synthase"/>
</dbReference>
<dbReference type="GO" id="GO:0005829">
    <property type="term" value="C:cytosol"/>
    <property type="evidence" value="ECO:0007669"/>
    <property type="project" value="TreeGrafter"/>
</dbReference>
<organism evidence="5 6">
    <name type="scientific">Symmachiella macrocystis</name>
    <dbReference type="NCBI Taxonomy" id="2527985"/>
    <lineage>
        <taxon>Bacteria</taxon>
        <taxon>Pseudomonadati</taxon>
        <taxon>Planctomycetota</taxon>
        <taxon>Planctomycetia</taxon>
        <taxon>Planctomycetales</taxon>
        <taxon>Planctomycetaceae</taxon>
        <taxon>Symmachiella</taxon>
    </lineage>
</organism>
<name>A0A5C6BAD8_9PLAN</name>
<dbReference type="RefSeq" id="WP_146372806.1">
    <property type="nucleotide sequence ID" value="NZ_SJPP01000002.1"/>
</dbReference>
<dbReference type="PANTHER" id="PTHR11712:SF336">
    <property type="entry name" value="3-OXOACYL-[ACYL-CARRIER-PROTEIN] SYNTHASE, MITOCHONDRIAL"/>
    <property type="match status" value="1"/>
</dbReference>
<feature type="domain" description="Ketosynthase family 3 (KS3)" evidence="4">
    <location>
        <begin position="8"/>
        <end position="436"/>
    </location>
</feature>
<dbReference type="CDD" id="cd00834">
    <property type="entry name" value="KAS_I_II"/>
    <property type="match status" value="1"/>
</dbReference>
<dbReference type="InterPro" id="IPR016039">
    <property type="entry name" value="Thiolase-like"/>
</dbReference>
<dbReference type="Pfam" id="PF00109">
    <property type="entry name" value="ketoacyl-synt"/>
    <property type="match status" value="1"/>
</dbReference>